<feature type="domain" description="YjeF N-terminal" evidence="6">
    <location>
        <begin position="344"/>
        <end position="572"/>
    </location>
</feature>
<dbReference type="Proteomes" id="UP001153365">
    <property type="component" value="Unassembled WGS sequence"/>
</dbReference>
<reference evidence="8" key="1">
    <citation type="submission" date="2022-06" db="EMBL/GenBank/DDBJ databases">
        <authorList>
            <consortium name="SYNGENTA / RWTH Aachen University"/>
        </authorList>
    </citation>
    <scope>NUCLEOTIDE SEQUENCE</scope>
</reference>
<feature type="region of interest" description="Disordered" evidence="5">
    <location>
        <begin position="81"/>
        <end position="220"/>
    </location>
</feature>
<dbReference type="InterPro" id="IPR036652">
    <property type="entry name" value="YjeF_N_dom_sf"/>
</dbReference>
<evidence type="ECO:0000259" key="7">
    <source>
        <dbReference type="PROSITE" id="PS51512"/>
    </source>
</evidence>
<feature type="domain" description="DFDF" evidence="7">
    <location>
        <begin position="230"/>
        <end position="266"/>
    </location>
</feature>
<evidence type="ECO:0000256" key="3">
    <source>
        <dbReference type="ARBA" id="ARBA00015797"/>
    </source>
</evidence>
<organism evidence="8 9">
    <name type="scientific">Phakopsora pachyrhizi</name>
    <name type="common">Asian soybean rust disease fungus</name>
    <dbReference type="NCBI Taxonomy" id="170000"/>
    <lineage>
        <taxon>Eukaryota</taxon>
        <taxon>Fungi</taxon>
        <taxon>Dikarya</taxon>
        <taxon>Basidiomycota</taxon>
        <taxon>Pucciniomycotina</taxon>
        <taxon>Pucciniomycetes</taxon>
        <taxon>Pucciniales</taxon>
        <taxon>Phakopsoraceae</taxon>
        <taxon>Phakopsora</taxon>
    </lineage>
</organism>
<dbReference type="AlphaFoldDB" id="A0AAV0BN96"/>
<evidence type="ECO:0000256" key="5">
    <source>
        <dbReference type="SAM" id="MobiDB-lite"/>
    </source>
</evidence>
<dbReference type="GO" id="GO:0000932">
    <property type="term" value="C:P-body"/>
    <property type="evidence" value="ECO:0007669"/>
    <property type="project" value="UniProtKB-SubCell"/>
</dbReference>
<feature type="compositionally biased region" description="Low complexity" evidence="5">
    <location>
        <begin position="82"/>
        <end position="116"/>
    </location>
</feature>
<dbReference type="PANTHER" id="PTHR13612">
    <property type="entry name" value="ENHANCER OF MRNA-DECAPPING PROTEIN 3"/>
    <property type="match status" value="1"/>
</dbReference>
<dbReference type="InterPro" id="IPR019050">
    <property type="entry name" value="FDF_dom"/>
</dbReference>
<evidence type="ECO:0000313" key="8">
    <source>
        <dbReference type="EMBL" id="CAH7688527.1"/>
    </source>
</evidence>
<gene>
    <name evidence="8" type="ORF">PPACK8108_LOCUS23492</name>
</gene>
<dbReference type="GO" id="GO:0033962">
    <property type="term" value="P:P-body assembly"/>
    <property type="evidence" value="ECO:0007669"/>
    <property type="project" value="TreeGrafter"/>
</dbReference>
<dbReference type="InterPro" id="IPR004443">
    <property type="entry name" value="YjeF_N_dom"/>
</dbReference>
<dbReference type="InterPro" id="IPR025762">
    <property type="entry name" value="DFDF"/>
</dbReference>
<feature type="compositionally biased region" description="Basic residues" evidence="5">
    <location>
        <begin position="155"/>
        <end position="170"/>
    </location>
</feature>
<dbReference type="Pfam" id="PF09532">
    <property type="entry name" value="FDF"/>
    <property type="match status" value="1"/>
</dbReference>
<keyword evidence="9" id="KW-1185">Reference proteome</keyword>
<name>A0AAV0BN96_PHAPC</name>
<evidence type="ECO:0000313" key="9">
    <source>
        <dbReference type="Proteomes" id="UP001153365"/>
    </source>
</evidence>
<feature type="region of interest" description="Disordered" evidence="5">
    <location>
        <begin position="269"/>
        <end position="296"/>
    </location>
</feature>
<feature type="compositionally biased region" description="Basic and acidic residues" evidence="5">
    <location>
        <begin position="269"/>
        <end position="293"/>
    </location>
</feature>
<protein>
    <recommendedName>
        <fullName evidence="3">Enhancer of mRNA-decapping protein 3</fullName>
    </recommendedName>
</protein>
<evidence type="ECO:0000256" key="1">
    <source>
        <dbReference type="ARBA" id="ARBA00004201"/>
    </source>
</evidence>
<dbReference type="PROSITE" id="PS51512">
    <property type="entry name" value="DFDF"/>
    <property type="match status" value="1"/>
</dbReference>
<keyword evidence="4" id="KW-0963">Cytoplasm</keyword>
<feature type="compositionally biased region" description="Polar residues" evidence="5">
    <location>
        <begin position="144"/>
        <end position="154"/>
    </location>
</feature>
<feature type="compositionally biased region" description="Polar residues" evidence="5">
    <location>
        <begin position="174"/>
        <end position="199"/>
    </location>
</feature>
<dbReference type="SUPFAM" id="SSF64153">
    <property type="entry name" value="YjeF N-terminal domain-like"/>
    <property type="match status" value="1"/>
</dbReference>
<dbReference type="GO" id="GO:0003729">
    <property type="term" value="F:mRNA binding"/>
    <property type="evidence" value="ECO:0007669"/>
    <property type="project" value="TreeGrafter"/>
</dbReference>
<dbReference type="GO" id="GO:0031087">
    <property type="term" value="P:deadenylation-independent decapping of nuclear-transcribed mRNA"/>
    <property type="evidence" value="ECO:0007669"/>
    <property type="project" value="TreeGrafter"/>
</dbReference>
<comment type="caution">
    <text evidence="8">The sequence shown here is derived from an EMBL/GenBank/DDBJ whole genome shotgun (WGS) entry which is preliminary data.</text>
</comment>
<dbReference type="Pfam" id="PF03853">
    <property type="entry name" value="YjeF_N"/>
    <property type="match status" value="1"/>
</dbReference>
<dbReference type="SMART" id="SM01199">
    <property type="entry name" value="FDF"/>
    <property type="match status" value="1"/>
</dbReference>
<evidence type="ECO:0000256" key="4">
    <source>
        <dbReference type="ARBA" id="ARBA00022490"/>
    </source>
</evidence>
<comment type="similarity">
    <text evidence="2">Belongs to the EDC3 family.</text>
</comment>
<dbReference type="Gene3D" id="3.40.50.10260">
    <property type="entry name" value="YjeF N-terminal domain"/>
    <property type="match status" value="1"/>
</dbReference>
<dbReference type="PANTHER" id="PTHR13612:SF0">
    <property type="entry name" value="ENHANCER OF MRNA-DECAPPING PROTEIN 3"/>
    <property type="match status" value="1"/>
</dbReference>
<dbReference type="EMBL" id="CALTRL010005988">
    <property type="protein sequence ID" value="CAH7688527.1"/>
    <property type="molecule type" value="Genomic_DNA"/>
</dbReference>
<evidence type="ECO:0000259" key="6">
    <source>
        <dbReference type="PROSITE" id="PS51385"/>
    </source>
</evidence>
<comment type="subcellular location">
    <subcellularLocation>
        <location evidence="1">Cytoplasm</location>
        <location evidence="1">P-body</location>
    </subcellularLocation>
</comment>
<dbReference type="PROSITE" id="PS51385">
    <property type="entry name" value="YJEF_N"/>
    <property type="match status" value="1"/>
</dbReference>
<proteinExistence type="inferred from homology"/>
<evidence type="ECO:0000256" key="2">
    <source>
        <dbReference type="ARBA" id="ARBA00006610"/>
    </source>
</evidence>
<sequence>MSSSSQFIGLPISVELSNGKIVEGIVIEIDQQNRKLKLGQARYQIYDGSLSKPEEYLIIDKDKVKDLTLLSVEPNREILNKSATNVNATTSSSSSTSSSPRNGTSSQQQTTKQQGQFNQPNRSKNSHHHQRHQSFETSPDPDHMTQSTNTVTSHTNKKPSSRQRQSKKKNSSNTSATNRDNVPTQLRSQASVNQESDQGPESELSAREDYSGFSTPAVSPVKNLHPVIKQPANQVSDLDLDFDFQAGLKAFDKAKLWAEIALTDSTNPEDRLVAHNRKQPDRSPSRSLKDSSRSRNLARNEMVLSAEEQFTNGTAVYATFPKSPQNNQFFIMSSDGHPIYPVQMDRLDQALTRASVECGPNMIQRIENASRSIAEYVISLMRQSQTNPNKNLLDNNTITVLIGCQGSKGSSAVRTATLLANKGYSVVVYFKNGDSLGTEFRKNSGIKNKGFEFQLRLYKATGSKLVTDTTDLPPSPAMIIEALSENSTTWFQRQNLIDNRLIDYTRCGPTMSIDTPSYTNYDTGESLIEHRTGLMSDYLICLAALPRGVLGLKKIPRKVCLADLTLPSSCWSQEEGSEEDGREIKGRDVDGESFYVPSSWGDKWFTFLNM</sequence>
<accession>A0AAV0BN96</accession>